<dbReference type="GO" id="GO:0019029">
    <property type="term" value="C:helical viral capsid"/>
    <property type="evidence" value="ECO:0007669"/>
    <property type="project" value="UniProtKB-KW"/>
</dbReference>
<dbReference type="GO" id="GO:1990904">
    <property type="term" value="C:ribonucleoprotein complex"/>
    <property type="evidence" value="ECO:0007669"/>
    <property type="project" value="UniProtKB-KW"/>
</dbReference>
<dbReference type="InterPro" id="IPR000448">
    <property type="entry name" value="Rhabdo_ncapsid"/>
</dbReference>
<evidence type="ECO:0000256" key="5">
    <source>
        <dbReference type="ARBA" id="ARBA00022561"/>
    </source>
</evidence>
<dbReference type="Gene3D" id="1.10.3570.10">
    <property type="entry name" value="Rhabdovirus nucleocapsid protein like domain"/>
    <property type="match status" value="1"/>
</dbReference>
<dbReference type="EMBL" id="MZ209657">
    <property type="protein sequence ID" value="UHK03322.1"/>
    <property type="molecule type" value="Viral_cRNA"/>
</dbReference>
<dbReference type="Gene3D" id="1.10.3610.10">
    <property type="entry name" value="Nucleoprotein"/>
    <property type="match status" value="1"/>
</dbReference>
<evidence type="ECO:0000256" key="2">
    <source>
        <dbReference type="ARBA" id="ARBA00004328"/>
    </source>
</evidence>
<keyword evidence="4" id="KW-1139">Helical capsid protein</keyword>
<evidence type="ECO:0000313" key="14">
    <source>
        <dbReference type="Proteomes" id="UP001157406"/>
    </source>
</evidence>
<dbReference type="Pfam" id="PF00945">
    <property type="entry name" value="Rhabdo_ncap"/>
    <property type="match status" value="1"/>
</dbReference>
<keyword evidence="7" id="KW-0694">RNA-binding</keyword>
<evidence type="ECO:0000256" key="7">
    <source>
        <dbReference type="ARBA" id="ARBA00022884"/>
    </source>
</evidence>
<evidence type="ECO:0000256" key="4">
    <source>
        <dbReference type="ARBA" id="ARBA00022497"/>
    </source>
</evidence>
<keyword evidence="9" id="KW-1035">Host cytoplasm</keyword>
<keyword evidence="14" id="KW-1185">Reference proteome</keyword>
<evidence type="ECO:0000256" key="10">
    <source>
        <dbReference type="ARBA" id="ARBA00023274"/>
    </source>
</evidence>
<accession>A0A8K1XB99</accession>
<evidence type="ECO:0000259" key="12">
    <source>
        <dbReference type="Pfam" id="PF00945"/>
    </source>
</evidence>
<evidence type="ECO:0000256" key="1">
    <source>
        <dbReference type="ARBA" id="ARBA00004192"/>
    </source>
</evidence>
<comment type="subcellular location">
    <subcellularLocation>
        <location evidence="1">Host cytoplasm</location>
    </subcellularLocation>
    <subcellularLocation>
        <location evidence="2">Virion</location>
    </subcellularLocation>
</comment>
<feature type="domain" description="Rhabdovirus nucleocapsid" evidence="12">
    <location>
        <begin position="63"/>
        <end position="369"/>
    </location>
</feature>
<dbReference type="InterPro" id="IPR023330">
    <property type="entry name" value="Rhabdovirus_ncapsid_N"/>
</dbReference>
<evidence type="ECO:0000256" key="3">
    <source>
        <dbReference type="ARBA" id="ARBA00014389"/>
    </source>
</evidence>
<keyword evidence="10" id="KW-0687">Ribonucleoprotein</keyword>
<keyword evidence="6" id="KW-0946">Virion</keyword>
<dbReference type="SUPFAM" id="SSF140809">
    <property type="entry name" value="Rhabdovirus nucleoprotein-like"/>
    <property type="match status" value="1"/>
</dbReference>
<name>A0A8K1XB99_9RHAB</name>
<protein>
    <recommendedName>
        <fullName evidence="3">Nucleoprotein</fullName>
    </recommendedName>
    <alternativeName>
        <fullName evidence="11">Nucleocapsid protein</fullName>
    </alternativeName>
</protein>
<evidence type="ECO:0000256" key="9">
    <source>
        <dbReference type="ARBA" id="ARBA00023200"/>
    </source>
</evidence>
<sequence>MPGFKFGDTTIETPAIGGDVGGEYPGPALVSGKPKVCCYGGNRSLYELGGFTKHLVASETGGDPKLITTFLVSWCREIKFTAPTDWKSYGITIAQADTEVTPLSLVDLSQEGEMAASAQGGISLRNDHEVNCLALVLLAGARVANAPDVHKEVIKAKIEGVANVYPTEGWDFRSMISRFSMWAADMNYRKIVAAVDMFFSKYSTHTFSVFRVATLVARYNQCSALSSCMYLWGICGSDAEKMVGFMWDLGVVKEVVKLYKPEEEFHIPDSYLPYGSFFGLVNRSAYSAACNPRFTVFTHVIGTLMLNQRSINAYFDTGVLSPGILTNGITVAYMVFHTMNFRIHAYDEADNAEAVKGVNDMLAEQEEVEVRLIRQAGETEDEYRARVAEEQLKKIPTTQDYKAWIKCIDANGRSLPPVILNWAREQASKIVNPRPSTVGFQIATMYGGL</sequence>
<reference evidence="13" key="1">
    <citation type="submission" date="2021-05" db="EMBL/GenBank/DDBJ databases">
        <authorList>
            <person name="Feng G."/>
        </authorList>
    </citation>
    <scope>NUCLEOTIDE SEQUENCE</scope>
    <source>
        <strain evidence="13">JM1FY86115</strain>
    </source>
</reference>
<dbReference type="GO" id="GO:0003723">
    <property type="term" value="F:RNA binding"/>
    <property type="evidence" value="ECO:0007669"/>
    <property type="project" value="UniProtKB-KW"/>
</dbReference>
<evidence type="ECO:0000256" key="8">
    <source>
        <dbReference type="ARBA" id="ARBA00023086"/>
    </source>
</evidence>
<proteinExistence type="predicted"/>
<evidence type="ECO:0000256" key="6">
    <source>
        <dbReference type="ARBA" id="ARBA00022844"/>
    </source>
</evidence>
<dbReference type="InterPro" id="IPR023331">
    <property type="entry name" value="Rhabdovirus_ncapsid_C"/>
</dbReference>
<evidence type="ECO:0000313" key="13">
    <source>
        <dbReference type="EMBL" id="UHK03322.1"/>
    </source>
</evidence>
<dbReference type="GO" id="GO:0030430">
    <property type="term" value="C:host cell cytoplasm"/>
    <property type="evidence" value="ECO:0007669"/>
    <property type="project" value="UniProtKB-SubCell"/>
</dbReference>
<evidence type="ECO:0000256" key="11">
    <source>
        <dbReference type="ARBA" id="ARBA00033344"/>
    </source>
</evidence>
<dbReference type="InterPro" id="IPR035961">
    <property type="entry name" value="Rhabdovirus_nucleoprotein-like"/>
</dbReference>
<dbReference type="Proteomes" id="UP001157406">
    <property type="component" value="Segment"/>
</dbReference>
<organism evidence="13 14">
    <name type="scientific">Frankliniella intonsa rhabdovirus 1</name>
    <dbReference type="NCBI Taxonomy" id="3070917"/>
    <lineage>
        <taxon>Viruses</taxon>
        <taxon>Riboviria</taxon>
        <taxon>Orthornavirae</taxon>
        <taxon>Negarnaviricota</taxon>
        <taxon>Haploviricotina</taxon>
        <taxon>Monjiviricetes</taxon>
        <taxon>Mononegavirales</taxon>
        <taxon>Rhabdoviridae</taxon>
        <taxon>Alpharhabdovirinae</taxon>
        <taxon>Alphathriprhavirus</taxon>
        <taxon>Alphathriprhavirus intonsa</taxon>
        <taxon>Thriprhavirus intonsa</taxon>
    </lineage>
</organism>
<keyword evidence="5" id="KW-0167">Capsid protein</keyword>
<keyword evidence="8 13" id="KW-0543">Viral nucleoprotein</keyword>
<dbReference type="GO" id="GO:0019013">
    <property type="term" value="C:viral nucleocapsid"/>
    <property type="evidence" value="ECO:0007669"/>
    <property type="project" value="UniProtKB-KW"/>
</dbReference>
<gene>
    <name evidence="13" type="ORF">FFIRV1_gp1</name>
</gene>